<reference evidence="1 2" key="1">
    <citation type="submission" date="2020-01" db="EMBL/GenBank/DDBJ databases">
        <authorList>
            <consortium name="DOE Joint Genome Institute"/>
            <person name="Haridas S."/>
            <person name="Albert R."/>
            <person name="Binder M."/>
            <person name="Bloem J."/>
            <person name="Labutti K."/>
            <person name="Salamov A."/>
            <person name="Andreopoulos B."/>
            <person name="Baker S.E."/>
            <person name="Barry K."/>
            <person name="Bills G."/>
            <person name="Bluhm B.H."/>
            <person name="Cannon C."/>
            <person name="Castanera R."/>
            <person name="Culley D.E."/>
            <person name="Daum C."/>
            <person name="Ezra D."/>
            <person name="Gonzalez J.B."/>
            <person name="Henrissat B."/>
            <person name="Kuo A."/>
            <person name="Liang C."/>
            <person name="Lipzen A."/>
            <person name="Lutzoni F."/>
            <person name="Magnuson J."/>
            <person name="Mondo S."/>
            <person name="Nolan M."/>
            <person name="Ohm R."/>
            <person name="Pangilinan J."/>
            <person name="Park H.-J.H."/>
            <person name="Ramirez L."/>
            <person name="Alfaro M."/>
            <person name="Sun H."/>
            <person name="Tritt A."/>
            <person name="Yoshinaga Y."/>
            <person name="Zwiers L.-H.L."/>
            <person name="Turgeon B.G."/>
            <person name="Goodwin S.B."/>
            <person name="Spatafora J.W."/>
            <person name="Crous P.W."/>
            <person name="Grigoriev I.V."/>
        </authorList>
    </citation>
    <scope>NUCLEOTIDE SEQUENCE [LARGE SCALE GENOMIC DNA]</scope>
    <source>
        <strain evidence="1 2">CBS 611.86</strain>
    </source>
</reference>
<dbReference type="AlphaFoldDB" id="A0A7C8I8U5"/>
<organism evidence="1 2">
    <name type="scientific">Massariosphaeria phaeospora</name>
    <dbReference type="NCBI Taxonomy" id="100035"/>
    <lineage>
        <taxon>Eukaryota</taxon>
        <taxon>Fungi</taxon>
        <taxon>Dikarya</taxon>
        <taxon>Ascomycota</taxon>
        <taxon>Pezizomycotina</taxon>
        <taxon>Dothideomycetes</taxon>
        <taxon>Pleosporomycetidae</taxon>
        <taxon>Pleosporales</taxon>
        <taxon>Pleosporales incertae sedis</taxon>
        <taxon>Massariosphaeria</taxon>
    </lineage>
</organism>
<proteinExistence type="predicted"/>
<sequence>MLHKANCSSAEGVLGGLHSRSNAPVLRGSHTTYIYLLTLPDPSTLCITDGLIVPAVITPQLLTTPLRHCGASEKPAITITIRSLIVPILVCALLSTAFSSPLNPQPNLIIPRNEIPANMTGVNIYNETSYSGKVWSLTLTDGECRPLAGIMPDAKSMKPIPPSVSSPPGVYCEVYPIANCLAYRTLMGHAPFNGTTVQGGVKSFWGMVAGAVECHLMKKA</sequence>
<dbReference type="Proteomes" id="UP000481861">
    <property type="component" value="Unassembled WGS sequence"/>
</dbReference>
<protein>
    <submittedName>
        <fullName evidence="1">Uncharacterized protein</fullName>
    </submittedName>
</protein>
<comment type="caution">
    <text evidence="1">The sequence shown here is derived from an EMBL/GenBank/DDBJ whole genome shotgun (WGS) entry which is preliminary data.</text>
</comment>
<name>A0A7C8I8U5_9PLEO</name>
<dbReference type="EMBL" id="JAADJZ010000020">
    <property type="protein sequence ID" value="KAF2868070.1"/>
    <property type="molecule type" value="Genomic_DNA"/>
</dbReference>
<evidence type="ECO:0000313" key="2">
    <source>
        <dbReference type="Proteomes" id="UP000481861"/>
    </source>
</evidence>
<evidence type="ECO:0000313" key="1">
    <source>
        <dbReference type="EMBL" id="KAF2868070.1"/>
    </source>
</evidence>
<gene>
    <name evidence="1" type="ORF">BDV95DRAFT_156689</name>
</gene>
<accession>A0A7C8I8U5</accession>
<keyword evidence="2" id="KW-1185">Reference proteome</keyword>